<organism evidence="1">
    <name type="scientific">Myoviridae sp. ctkfK18</name>
    <dbReference type="NCBI Taxonomy" id="2825165"/>
    <lineage>
        <taxon>Viruses</taxon>
        <taxon>Duplodnaviria</taxon>
        <taxon>Heunggongvirae</taxon>
        <taxon>Uroviricota</taxon>
        <taxon>Caudoviricetes</taxon>
    </lineage>
</organism>
<sequence length="135" mass="15909">MIKNNKISIIVAEKENIIAKAIPNDFMYGKIYVIYKGRIELIAKALYGNITFKMVIESYDEDSDLVEIRDGEWCYPIQVWNEMYDKFIKNKIIATRSGDDLFLHIEPLIGILKNNLDNKNYKYLWYDKDNEIGDD</sequence>
<name>A0A8S5VGQ3_9CAUD</name>
<proteinExistence type="predicted"/>
<accession>A0A8S5VGQ3</accession>
<evidence type="ECO:0000313" key="1">
    <source>
        <dbReference type="EMBL" id="DAG05961.1"/>
    </source>
</evidence>
<reference evidence="1" key="1">
    <citation type="journal article" date="2021" name="Proc. Natl. Acad. Sci. U.S.A.">
        <title>A Catalog of Tens of Thousands of Viruses from Human Metagenomes Reveals Hidden Associations with Chronic Diseases.</title>
        <authorList>
            <person name="Tisza M.J."/>
            <person name="Buck C.B."/>
        </authorList>
    </citation>
    <scope>NUCLEOTIDE SEQUENCE</scope>
    <source>
        <strain evidence="1">CtkfK18</strain>
    </source>
</reference>
<protein>
    <submittedName>
        <fullName evidence="1">Uncharacterized protein</fullName>
    </submittedName>
</protein>
<dbReference type="EMBL" id="BK016265">
    <property type="protein sequence ID" value="DAG05961.1"/>
    <property type="molecule type" value="Genomic_DNA"/>
</dbReference>